<reference evidence="3" key="1">
    <citation type="journal article" date="2020" name="mSystems">
        <title>Genome- and Community-Level Interaction Insights into Carbon Utilization and Element Cycling Functions of Hydrothermarchaeota in Hydrothermal Sediment.</title>
        <authorList>
            <person name="Zhou Z."/>
            <person name="Liu Y."/>
            <person name="Xu W."/>
            <person name="Pan J."/>
            <person name="Luo Z.H."/>
            <person name="Li M."/>
        </authorList>
    </citation>
    <scope>NUCLEOTIDE SEQUENCE [LARGE SCALE GENOMIC DNA]</scope>
    <source>
        <strain evidence="3">SpSt-605</strain>
    </source>
</reference>
<keyword evidence="1" id="KW-1133">Transmembrane helix</keyword>
<dbReference type="SUPFAM" id="SSF103481">
    <property type="entry name" value="Multidrug resistance efflux transporter EmrE"/>
    <property type="match status" value="2"/>
</dbReference>
<name>A0A832LVH5_9BACT</name>
<dbReference type="PANTHER" id="PTHR22911">
    <property type="entry name" value="ACYL-MALONYL CONDENSING ENZYME-RELATED"/>
    <property type="match status" value="1"/>
</dbReference>
<feature type="transmembrane region" description="Helical" evidence="1">
    <location>
        <begin position="35"/>
        <end position="54"/>
    </location>
</feature>
<feature type="transmembrane region" description="Helical" evidence="1">
    <location>
        <begin position="187"/>
        <end position="210"/>
    </location>
</feature>
<dbReference type="EMBL" id="DSZU01000044">
    <property type="protein sequence ID" value="HGV55013.1"/>
    <property type="molecule type" value="Genomic_DNA"/>
</dbReference>
<protein>
    <submittedName>
        <fullName evidence="3">EamA family transporter</fullName>
    </submittedName>
</protein>
<evidence type="ECO:0000313" key="3">
    <source>
        <dbReference type="EMBL" id="HGV55013.1"/>
    </source>
</evidence>
<dbReference type="InterPro" id="IPR000620">
    <property type="entry name" value="EamA_dom"/>
</dbReference>
<accession>A0A832LVH5</accession>
<dbReference type="InterPro" id="IPR037185">
    <property type="entry name" value="EmrE-like"/>
</dbReference>
<dbReference type="Pfam" id="PF00892">
    <property type="entry name" value="EamA"/>
    <property type="match status" value="2"/>
</dbReference>
<feature type="transmembrane region" description="Helical" evidence="1">
    <location>
        <begin position="275"/>
        <end position="293"/>
    </location>
</feature>
<feature type="transmembrane region" description="Helical" evidence="1">
    <location>
        <begin position="222"/>
        <end position="241"/>
    </location>
</feature>
<organism evidence="3">
    <name type="scientific">Caldimicrobium thiodismutans</name>
    <dbReference type="NCBI Taxonomy" id="1653476"/>
    <lineage>
        <taxon>Bacteria</taxon>
        <taxon>Pseudomonadati</taxon>
        <taxon>Thermodesulfobacteriota</taxon>
        <taxon>Thermodesulfobacteria</taxon>
        <taxon>Thermodesulfobacteriales</taxon>
        <taxon>Thermodesulfobacteriaceae</taxon>
        <taxon>Caldimicrobium</taxon>
    </lineage>
</organism>
<dbReference type="PANTHER" id="PTHR22911:SF137">
    <property type="entry name" value="SOLUTE CARRIER FAMILY 35 MEMBER G2-RELATED"/>
    <property type="match status" value="1"/>
</dbReference>
<gene>
    <name evidence="3" type="ORF">ENT73_02840</name>
</gene>
<feature type="domain" description="EamA" evidence="2">
    <location>
        <begin position="2"/>
        <end position="137"/>
    </location>
</feature>
<proteinExistence type="predicted"/>
<feature type="transmembrane region" description="Helical" evidence="1">
    <location>
        <begin position="247"/>
        <end position="268"/>
    </location>
</feature>
<feature type="transmembrane region" description="Helical" evidence="1">
    <location>
        <begin position="66"/>
        <end position="85"/>
    </location>
</feature>
<feature type="transmembrane region" description="Helical" evidence="1">
    <location>
        <begin position="105"/>
        <end position="137"/>
    </location>
</feature>
<comment type="caution">
    <text evidence="3">The sequence shown here is derived from an EMBL/GenBank/DDBJ whole genome shotgun (WGS) entry which is preliminary data.</text>
</comment>
<dbReference type="GO" id="GO:0016020">
    <property type="term" value="C:membrane"/>
    <property type="evidence" value="ECO:0007669"/>
    <property type="project" value="InterPro"/>
</dbReference>
<keyword evidence="1" id="KW-0812">Transmembrane</keyword>
<dbReference type="AlphaFoldDB" id="A0A832LVH5"/>
<sequence length="295" mass="33088">MLWVLFSLLAGFFVALSDALNKKHLGSEGYVKMAVARTLGALPFLLPLLLYFLLFQEKTLYFTPSFLINVLLLLLLEIVATLFYMKGLQISPLSASLPYLSFTPVFIIITGNLILGERISSVGILGIVLITLGGYMVHLSRLKEGLLGPLKGLWKERGSLFLLITALIYSITSVLGKKGILLSDPLFFAVFYFSLLSFMTPLILKILYPLDISTFIRKRKREILLVGGSQAAMCICHMLALSLVETAYMIALKRTSIIFAVLLGWYFFRERHFKLRLSAVTIMFLGILILTFGRK</sequence>
<evidence type="ECO:0000259" key="2">
    <source>
        <dbReference type="Pfam" id="PF00892"/>
    </source>
</evidence>
<evidence type="ECO:0000256" key="1">
    <source>
        <dbReference type="SAM" id="Phobius"/>
    </source>
</evidence>
<keyword evidence="1" id="KW-0472">Membrane</keyword>
<feature type="domain" description="EamA" evidence="2">
    <location>
        <begin position="158"/>
        <end position="291"/>
    </location>
</feature>